<comment type="similarity">
    <text evidence="1">Belongs to the short-chain dehydrogenases/reductases (SDR) family.</text>
</comment>
<dbReference type="Pfam" id="PF00106">
    <property type="entry name" value="adh_short"/>
    <property type="match status" value="1"/>
</dbReference>
<dbReference type="OrthoDB" id="3676637at2"/>
<accession>A0A1H6LKW6</accession>
<name>A0A1H6LKW6_MYCRU</name>
<dbReference type="RefSeq" id="WP_083409771.1">
    <property type="nucleotide sequence ID" value="NZ_LT629971.1"/>
</dbReference>
<dbReference type="PANTHER" id="PTHR24321:SF8">
    <property type="entry name" value="ESTRADIOL 17-BETA-DEHYDROGENASE 8-RELATED"/>
    <property type="match status" value="1"/>
</dbReference>
<keyword evidence="2" id="KW-0560">Oxidoreductase</keyword>
<dbReference type="Proteomes" id="UP000182915">
    <property type="component" value="Chromosome I"/>
</dbReference>
<reference evidence="4" key="1">
    <citation type="submission" date="2016-10" db="EMBL/GenBank/DDBJ databases">
        <authorList>
            <person name="Varghese N."/>
            <person name="Submissions S."/>
        </authorList>
    </citation>
    <scope>NUCLEOTIDE SEQUENCE [LARGE SCALE GENOMIC DNA]</scope>
    <source>
        <strain evidence="4">DSM 45405</strain>
    </source>
</reference>
<proteinExistence type="inferred from homology"/>
<dbReference type="InterPro" id="IPR036291">
    <property type="entry name" value="NAD(P)-bd_dom_sf"/>
</dbReference>
<organism evidence="3 4">
    <name type="scientific">Mycolicibacterium rutilum</name>
    <name type="common">Mycobacterium rutilum</name>
    <dbReference type="NCBI Taxonomy" id="370526"/>
    <lineage>
        <taxon>Bacteria</taxon>
        <taxon>Bacillati</taxon>
        <taxon>Actinomycetota</taxon>
        <taxon>Actinomycetes</taxon>
        <taxon>Mycobacteriales</taxon>
        <taxon>Mycobacteriaceae</taxon>
        <taxon>Mycolicibacterium</taxon>
    </lineage>
</organism>
<protein>
    <submittedName>
        <fullName evidence="3">NAD(P)-dependent dehydrogenase, short-chain alcohol dehydrogenase family</fullName>
    </submittedName>
</protein>
<keyword evidence="4" id="KW-1185">Reference proteome</keyword>
<dbReference type="InterPro" id="IPR002347">
    <property type="entry name" value="SDR_fam"/>
</dbReference>
<evidence type="ECO:0000313" key="4">
    <source>
        <dbReference type="Proteomes" id="UP000182915"/>
    </source>
</evidence>
<dbReference type="Pfam" id="PF13561">
    <property type="entry name" value="adh_short_C2"/>
    <property type="match status" value="1"/>
</dbReference>
<sequence length="285" mass="29593">MGVYVVTGAASGMGRQAADKLRAAGHTVIAVDVKEGDVVADLSTESGRSQAAAAVLAAAEGRLDGAVMAAGIGPTPSAEGLRRIVEVNYGGVVDLLQALRPALASSGNAKVVVIGSNSTTTTPTVPRRTVRALLDGDLAKAARSLRLLGPVAPALGYAASKIAVSRWARRTAVTPQWAGEGIRLNVLAPGAIMTPLLEQQLASPREAKAVNAFPVPVGGFGDAGQLADWMLFMLSDSADFLCGSVIFVDGGSDAYFRAADWPASVPLRRLPGYLWRFARFGRSRR</sequence>
<dbReference type="SUPFAM" id="SSF51735">
    <property type="entry name" value="NAD(P)-binding Rossmann-fold domains"/>
    <property type="match status" value="1"/>
</dbReference>
<evidence type="ECO:0000256" key="1">
    <source>
        <dbReference type="ARBA" id="ARBA00006484"/>
    </source>
</evidence>
<dbReference type="Gene3D" id="3.40.50.720">
    <property type="entry name" value="NAD(P)-binding Rossmann-like Domain"/>
    <property type="match status" value="1"/>
</dbReference>
<dbReference type="EMBL" id="LT629971">
    <property type="protein sequence ID" value="SEH89313.1"/>
    <property type="molecule type" value="Genomic_DNA"/>
</dbReference>
<gene>
    <name evidence="3" type="ORF">SAMN04489835_5361</name>
</gene>
<dbReference type="AlphaFoldDB" id="A0A1H6LKW6"/>
<dbReference type="PANTHER" id="PTHR24321">
    <property type="entry name" value="DEHYDROGENASES, SHORT CHAIN"/>
    <property type="match status" value="1"/>
</dbReference>
<evidence type="ECO:0000256" key="2">
    <source>
        <dbReference type="ARBA" id="ARBA00023002"/>
    </source>
</evidence>
<dbReference type="STRING" id="370526.SAMN04489835_5361"/>
<dbReference type="GO" id="GO:0016491">
    <property type="term" value="F:oxidoreductase activity"/>
    <property type="evidence" value="ECO:0007669"/>
    <property type="project" value="UniProtKB-KW"/>
</dbReference>
<dbReference type="PRINTS" id="PR00081">
    <property type="entry name" value="GDHRDH"/>
</dbReference>
<evidence type="ECO:0000313" key="3">
    <source>
        <dbReference type="EMBL" id="SEH89313.1"/>
    </source>
</evidence>